<reference evidence="2 3" key="1">
    <citation type="submission" date="2014-04" db="EMBL/GenBank/DDBJ databases">
        <authorList>
            <consortium name="DOE Joint Genome Institute"/>
            <person name="Kuo A."/>
            <person name="Kohler A."/>
            <person name="Costa M.D."/>
            <person name="Nagy L.G."/>
            <person name="Floudas D."/>
            <person name="Copeland A."/>
            <person name="Barry K.W."/>
            <person name="Cichocki N."/>
            <person name="Veneault-Fourrey C."/>
            <person name="LaButti K."/>
            <person name="Lindquist E.A."/>
            <person name="Lipzen A."/>
            <person name="Lundell T."/>
            <person name="Morin E."/>
            <person name="Murat C."/>
            <person name="Sun H."/>
            <person name="Tunlid A."/>
            <person name="Henrissat B."/>
            <person name="Grigoriev I.V."/>
            <person name="Hibbett D.S."/>
            <person name="Martin F."/>
            <person name="Nordberg H.P."/>
            <person name="Cantor M.N."/>
            <person name="Hua S.X."/>
        </authorList>
    </citation>
    <scope>NUCLEOTIDE SEQUENCE [LARGE SCALE GENOMIC DNA]</scope>
    <source>
        <strain evidence="2 3">441</strain>
    </source>
</reference>
<evidence type="ECO:0000313" key="3">
    <source>
        <dbReference type="Proteomes" id="UP000054018"/>
    </source>
</evidence>
<evidence type="ECO:0000313" key="2">
    <source>
        <dbReference type="EMBL" id="KIK22373.1"/>
    </source>
</evidence>
<name>A0A0C9ZRK5_9AGAM</name>
<accession>A0A0C9ZRK5</accession>
<dbReference type="EMBL" id="KN833740">
    <property type="protein sequence ID" value="KIK22373.1"/>
    <property type="molecule type" value="Genomic_DNA"/>
</dbReference>
<evidence type="ECO:0000256" key="1">
    <source>
        <dbReference type="SAM" id="MobiDB-lite"/>
    </source>
</evidence>
<gene>
    <name evidence="2" type="ORF">PISMIDRAFT_680404</name>
</gene>
<sequence>MSYPTSRTPLPPGHAINVRRRGLSTHHASFPPAVHTSTAGPRTGPVDVLDGIVPWALTRPKSPLK</sequence>
<dbReference type="HOGENOM" id="CLU_2850596_0_0_1"/>
<protein>
    <submittedName>
        <fullName evidence="2">Uncharacterized protein</fullName>
    </submittedName>
</protein>
<feature type="region of interest" description="Disordered" evidence="1">
    <location>
        <begin position="27"/>
        <end position="46"/>
    </location>
</feature>
<keyword evidence="3" id="KW-1185">Reference proteome</keyword>
<reference evidence="3" key="2">
    <citation type="submission" date="2015-01" db="EMBL/GenBank/DDBJ databases">
        <title>Evolutionary Origins and Diversification of the Mycorrhizal Mutualists.</title>
        <authorList>
            <consortium name="DOE Joint Genome Institute"/>
            <consortium name="Mycorrhizal Genomics Consortium"/>
            <person name="Kohler A."/>
            <person name="Kuo A."/>
            <person name="Nagy L.G."/>
            <person name="Floudas D."/>
            <person name="Copeland A."/>
            <person name="Barry K.W."/>
            <person name="Cichocki N."/>
            <person name="Veneault-Fourrey C."/>
            <person name="LaButti K."/>
            <person name="Lindquist E.A."/>
            <person name="Lipzen A."/>
            <person name="Lundell T."/>
            <person name="Morin E."/>
            <person name="Murat C."/>
            <person name="Riley R."/>
            <person name="Ohm R."/>
            <person name="Sun H."/>
            <person name="Tunlid A."/>
            <person name="Henrissat B."/>
            <person name="Grigoriev I.V."/>
            <person name="Hibbett D.S."/>
            <person name="Martin F."/>
        </authorList>
    </citation>
    <scope>NUCLEOTIDE SEQUENCE [LARGE SCALE GENOMIC DNA]</scope>
    <source>
        <strain evidence="3">441</strain>
    </source>
</reference>
<dbReference type="Proteomes" id="UP000054018">
    <property type="component" value="Unassembled WGS sequence"/>
</dbReference>
<proteinExistence type="predicted"/>
<dbReference type="AlphaFoldDB" id="A0A0C9ZRK5"/>
<organism evidence="2 3">
    <name type="scientific">Pisolithus microcarpus 441</name>
    <dbReference type="NCBI Taxonomy" id="765257"/>
    <lineage>
        <taxon>Eukaryota</taxon>
        <taxon>Fungi</taxon>
        <taxon>Dikarya</taxon>
        <taxon>Basidiomycota</taxon>
        <taxon>Agaricomycotina</taxon>
        <taxon>Agaricomycetes</taxon>
        <taxon>Agaricomycetidae</taxon>
        <taxon>Boletales</taxon>
        <taxon>Sclerodermatineae</taxon>
        <taxon>Pisolithaceae</taxon>
        <taxon>Pisolithus</taxon>
    </lineage>
</organism>